<dbReference type="SUPFAM" id="SSF54523">
    <property type="entry name" value="Pili subunits"/>
    <property type="match status" value="1"/>
</dbReference>
<dbReference type="RefSeq" id="WP_119320560.1">
    <property type="nucleotide sequence ID" value="NZ_AP025739.1"/>
</dbReference>
<dbReference type="EMBL" id="AP025739">
    <property type="protein sequence ID" value="BDI30854.1"/>
    <property type="molecule type" value="Genomic_DNA"/>
</dbReference>
<dbReference type="InterPro" id="IPR000983">
    <property type="entry name" value="Bac_GSPG_pilin"/>
</dbReference>
<dbReference type="Proteomes" id="UP000287394">
    <property type="component" value="Chromosome"/>
</dbReference>
<dbReference type="Pfam" id="PF07963">
    <property type="entry name" value="N_methyl"/>
    <property type="match status" value="1"/>
</dbReference>
<protein>
    <submittedName>
        <fullName evidence="2">Uncharacterized protein</fullName>
    </submittedName>
</protein>
<organism evidence="2 3">
    <name type="scientific">Capsulimonas corticalis</name>
    <dbReference type="NCBI Taxonomy" id="2219043"/>
    <lineage>
        <taxon>Bacteria</taxon>
        <taxon>Bacillati</taxon>
        <taxon>Armatimonadota</taxon>
        <taxon>Armatimonadia</taxon>
        <taxon>Capsulimonadales</taxon>
        <taxon>Capsulimonadaceae</taxon>
        <taxon>Capsulimonas</taxon>
    </lineage>
</organism>
<dbReference type="NCBIfam" id="TIGR02532">
    <property type="entry name" value="IV_pilin_GFxxxE"/>
    <property type="match status" value="1"/>
</dbReference>
<dbReference type="AlphaFoldDB" id="A0A402CT48"/>
<reference evidence="2 3" key="1">
    <citation type="journal article" date="2019" name="Int. J. Syst. Evol. Microbiol.">
        <title>Capsulimonas corticalis gen. nov., sp. nov., an aerobic capsulated bacterium, of a novel bacterial order, Capsulimonadales ord. nov., of the class Armatimonadia of the phylum Armatimonadetes.</title>
        <authorList>
            <person name="Li J."/>
            <person name="Kudo C."/>
            <person name="Tonouchi A."/>
        </authorList>
    </citation>
    <scope>NUCLEOTIDE SEQUENCE [LARGE SCALE GENOMIC DNA]</scope>
    <source>
        <strain evidence="2 3">AX-7</strain>
    </source>
</reference>
<proteinExistence type="predicted"/>
<dbReference type="KEGG" id="ccot:CCAX7_29050"/>
<dbReference type="PRINTS" id="PR00813">
    <property type="entry name" value="BCTERIALGSPG"/>
</dbReference>
<name>A0A402CT48_9BACT</name>
<dbReference type="PANTHER" id="PTHR30093">
    <property type="entry name" value="GENERAL SECRETION PATHWAY PROTEIN G"/>
    <property type="match status" value="1"/>
</dbReference>
<keyword evidence="1" id="KW-0488">Methylation</keyword>
<dbReference type="InterPro" id="IPR027558">
    <property type="entry name" value="Pre_pil_HX9DG_C"/>
</dbReference>
<evidence type="ECO:0000256" key="1">
    <source>
        <dbReference type="ARBA" id="ARBA00022481"/>
    </source>
</evidence>
<gene>
    <name evidence="2" type="ORF">CCAX7_29050</name>
</gene>
<dbReference type="OrthoDB" id="289947at2"/>
<dbReference type="GO" id="GO:0015628">
    <property type="term" value="P:protein secretion by the type II secretion system"/>
    <property type="evidence" value="ECO:0007669"/>
    <property type="project" value="InterPro"/>
</dbReference>
<dbReference type="GO" id="GO:0015627">
    <property type="term" value="C:type II protein secretion system complex"/>
    <property type="evidence" value="ECO:0007669"/>
    <property type="project" value="InterPro"/>
</dbReference>
<accession>A0A402CT48</accession>
<sequence length="249" mass="26140">MKRTGFTLIELLVVIAIIAVLAAILFPAFAKVREKARQTSCLSNQKQLGLAVMQYNQDNDDHFPGVQAYGQGWAGAIYPYVKSTGVYICPDDAGTTATKVSYGLNINLTVTNWSQATTTSALAAPTKTVLLFEVSGNNADPSNLNEIASATGWGMDAGGDGYWHGVGYYATGDLGQPSHNSNDGGNKSGRHTDGSNFLLSDGHVKWLRPANVSAGSTQDTADLDQGAGSTTHNAAGTNITKFAATFSPT</sequence>
<evidence type="ECO:0000313" key="3">
    <source>
        <dbReference type="Proteomes" id="UP000287394"/>
    </source>
</evidence>
<keyword evidence="3" id="KW-1185">Reference proteome</keyword>
<dbReference type="NCBIfam" id="TIGR04294">
    <property type="entry name" value="pre_pil_HX9DG"/>
    <property type="match status" value="1"/>
</dbReference>
<dbReference type="Gene3D" id="3.30.700.10">
    <property type="entry name" value="Glycoprotein, Type 4 Pilin"/>
    <property type="match status" value="1"/>
</dbReference>
<dbReference type="Pfam" id="PF07596">
    <property type="entry name" value="SBP_bac_10"/>
    <property type="match status" value="1"/>
</dbReference>
<dbReference type="PROSITE" id="PS00409">
    <property type="entry name" value="PROKAR_NTER_METHYL"/>
    <property type="match status" value="1"/>
</dbReference>
<evidence type="ECO:0000313" key="2">
    <source>
        <dbReference type="EMBL" id="BDI30854.1"/>
    </source>
</evidence>
<dbReference type="InterPro" id="IPR012902">
    <property type="entry name" value="N_methyl_site"/>
</dbReference>
<dbReference type="InterPro" id="IPR011453">
    <property type="entry name" value="DUF1559"/>
</dbReference>
<dbReference type="InterPro" id="IPR045584">
    <property type="entry name" value="Pilin-like"/>
</dbReference>